<dbReference type="KEGG" id="chya:V22_28750"/>
<evidence type="ECO:0000313" key="5">
    <source>
        <dbReference type="Proteomes" id="UP000319976"/>
    </source>
</evidence>
<keyword evidence="5" id="KW-1185">Reference proteome</keyword>
<dbReference type="Proteomes" id="UP000319976">
    <property type="component" value="Chromosome"/>
</dbReference>
<dbReference type="RefSeq" id="WP_145263849.1">
    <property type="nucleotide sequence ID" value="NZ_CP036316.1"/>
</dbReference>
<dbReference type="InterPro" id="IPR000683">
    <property type="entry name" value="Gfo/Idh/MocA-like_OxRdtase_N"/>
</dbReference>
<protein>
    <submittedName>
        <fullName evidence="4">Inositol 2-dehydrogenase</fullName>
        <ecNumber evidence="4">1.1.1.18</ecNumber>
    </submittedName>
</protein>
<evidence type="ECO:0000259" key="2">
    <source>
        <dbReference type="Pfam" id="PF01408"/>
    </source>
</evidence>
<evidence type="ECO:0000259" key="3">
    <source>
        <dbReference type="Pfam" id="PF22725"/>
    </source>
</evidence>
<dbReference type="InterPro" id="IPR055170">
    <property type="entry name" value="GFO_IDH_MocA-like_dom"/>
</dbReference>
<dbReference type="AlphaFoldDB" id="A0A517TB70"/>
<dbReference type="Gene3D" id="3.40.50.720">
    <property type="entry name" value="NAD(P)-binding Rossmann-like Domain"/>
    <property type="match status" value="1"/>
</dbReference>
<dbReference type="PANTHER" id="PTHR43818:SF11">
    <property type="entry name" value="BCDNA.GH03377"/>
    <property type="match status" value="1"/>
</dbReference>
<gene>
    <name evidence="4" type="primary">iolG_6</name>
    <name evidence="4" type="ORF">V22_28750</name>
</gene>
<evidence type="ECO:0000256" key="1">
    <source>
        <dbReference type="ARBA" id="ARBA00023002"/>
    </source>
</evidence>
<dbReference type="Pfam" id="PF01408">
    <property type="entry name" value="GFO_IDH_MocA"/>
    <property type="match status" value="1"/>
</dbReference>
<feature type="domain" description="GFO/IDH/MocA-like oxidoreductase" evidence="3">
    <location>
        <begin position="136"/>
        <end position="252"/>
    </location>
</feature>
<dbReference type="Pfam" id="PF22725">
    <property type="entry name" value="GFO_IDH_MocA_C3"/>
    <property type="match status" value="1"/>
</dbReference>
<accession>A0A517TB70</accession>
<dbReference type="GO" id="GO:0000166">
    <property type="term" value="F:nucleotide binding"/>
    <property type="evidence" value="ECO:0007669"/>
    <property type="project" value="InterPro"/>
</dbReference>
<name>A0A517TB70_9PLAN</name>
<reference evidence="4 5" key="1">
    <citation type="submission" date="2019-02" db="EMBL/GenBank/DDBJ databases">
        <title>Deep-cultivation of Planctomycetes and their phenomic and genomic characterization uncovers novel biology.</title>
        <authorList>
            <person name="Wiegand S."/>
            <person name="Jogler M."/>
            <person name="Boedeker C."/>
            <person name="Pinto D."/>
            <person name="Vollmers J."/>
            <person name="Rivas-Marin E."/>
            <person name="Kohn T."/>
            <person name="Peeters S.H."/>
            <person name="Heuer A."/>
            <person name="Rast P."/>
            <person name="Oberbeckmann S."/>
            <person name="Bunk B."/>
            <person name="Jeske O."/>
            <person name="Meyerdierks A."/>
            <person name="Storesund J.E."/>
            <person name="Kallscheuer N."/>
            <person name="Luecker S."/>
            <person name="Lage O.M."/>
            <person name="Pohl T."/>
            <person name="Merkel B.J."/>
            <person name="Hornburger P."/>
            <person name="Mueller R.-W."/>
            <person name="Bruemmer F."/>
            <person name="Labrenz M."/>
            <person name="Spormann A.M."/>
            <person name="Op den Camp H."/>
            <person name="Overmann J."/>
            <person name="Amann R."/>
            <person name="Jetten M.S.M."/>
            <person name="Mascher T."/>
            <person name="Medema M.H."/>
            <person name="Devos D.P."/>
            <person name="Kaster A.-K."/>
            <person name="Ovreas L."/>
            <person name="Rohde M."/>
            <person name="Galperin M.Y."/>
            <person name="Jogler C."/>
        </authorList>
    </citation>
    <scope>NUCLEOTIDE SEQUENCE [LARGE SCALE GENOMIC DNA]</scope>
    <source>
        <strain evidence="4 5">V22</strain>
    </source>
</reference>
<dbReference type="PANTHER" id="PTHR43818">
    <property type="entry name" value="BCDNA.GH03377"/>
    <property type="match status" value="1"/>
</dbReference>
<dbReference type="Gene3D" id="3.30.360.10">
    <property type="entry name" value="Dihydrodipicolinate Reductase, domain 2"/>
    <property type="match status" value="1"/>
</dbReference>
<feature type="domain" description="Gfo/Idh/MocA-like oxidoreductase N-terminal" evidence="2">
    <location>
        <begin position="4"/>
        <end position="125"/>
    </location>
</feature>
<sequence length="327" mass="36317">MAKIKIGQIGIGHSHAAGKMKALRQSNDFEVVGLSDPNPNLRNLANQNAAYEDVKWLAMPELLNDEQVAAIAVETDIPDLLNVAEACIDAGKHIHLDKPAGLSLPQFQRILDKAAQRHLTVQMGYMYRTHPGIKLLDECLQNGWIGEPFAVHAVLGKLMNKSSRQKLLNLPGGIMFELGGHMIDIVVHLLGKPDNVHAVNQHSSPIDDGYKDNMLAVLEYPRAHATVHCSCNDVDGFARRQLVVCGTEGTVEIRPMPTPSAKIALTQNRGRFQKGWQEVSLPKYVRYSEDLAIFAKLIRHERDPVYSYEHDLIVHETLLKISGLPTE</sequence>
<evidence type="ECO:0000313" key="4">
    <source>
        <dbReference type="EMBL" id="QDT65618.1"/>
    </source>
</evidence>
<dbReference type="EMBL" id="CP036316">
    <property type="protein sequence ID" value="QDT65618.1"/>
    <property type="molecule type" value="Genomic_DNA"/>
</dbReference>
<organism evidence="4 5">
    <name type="scientific">Calycomorphotria hydatis</name>
    <dbReference type="NCBI Taxonomy" id="2528027"/>
    <lineage>
        <taxon>Bacteria</taxon>
        <taxon>Pseudomonadati</taxon>
        <taxon>Planctomycetota</taxon>
        <taxon>Planctomycetia</taxon>
        <taxon>Planctomycetales</taxon>
        <taxon>Planctomycetaceae</taxon>
        <taxon>Calycomorphotria</taxon>
    </lineage>
</organism>
<proteinExistence type="predicted"/>
<dbReference type="OrthoDB" id="9815825at2"/>
<dbReference type="InterPro" id="IPR050463">
    <property type="entry name" value="Gfo/Idh/MocA_oxidrdct_glycsds"/>
</dbReference>
<keyword evidence="1 4" id="KW-0560">Oxidoreductase</keyword>
<dbReference type="SUPFAM" id="SSF51735">
    <property type="entry name" value="NAD(P)-binding Rossmann-fold domains"/>
    <property type="match status" value="1"/>
</dbReference>
<dbReference type="GO" id="GO:0050112">
    <property type="term" value="F:inositol 2-dehydrogenase (NAD+) activity"/>
    <property type="evidence" value="ECO:0007669"/>
    <property type="project" value="UniProtKB-EC"/>
</dbReference>
<dbReference type="InterPro" id="IPR036291">
    <property type="entry name" value="NAD(P)-bd_dom_sf"/>
</dbReference>
<dbReference type="EC" id="1.1.1.18" evidence="4"/>
<dbReference type="SUPFAM" id="SSF55347">
    <property type="entry name" value="Glyceraldehyde-3-phosphate dehydrogenase-like, C-terminal domain"/>
    <property type="match status" value="1"/>
</dbReference>